<organism evidence="2">
    <name type="scientific">Anguilla anguilla</name>
    <name type="common">European freshwater eel</name>
    <name type="synonym">Muraena anguilla</name>
    <dbReference type="NCBI Taxonomy" id="7936"/>
    <lineage>
        <taxon>Eukaryota</taxon>
        <taxon>Metazoa</taxon>
        <taxon>Chordata</taxon>
        <taxon>Craniata</taxon>
        <taxon>Vertebrata</taxon>
        <taxon>Euteleostomi</taxon>
        <taxon>Actinopterygii</taxon>
        <taxon>Neopterygii</taxon>
        <taxon>Teleostei</taxon>
        <taxon>Anguilliformes</taxon>
        <taxon>Anguillidae</taxon>
        <taxon>Anguilla</taxon>
    </lineage>
</organism>
<dbReference type="AlphaFoldDB" id="A0A0E9WU44"/>
<proteinExistence type="predicted"/>
<keyword evidence="1" id="KW-0472">Membrane</keyword>
<keyword evidence="1" id="KW-0812">Transmembrane</keyword>
<protein>
    <submittedName>
        <fullName evidence="2">Uncharacterized protein</fullName>
    </submittedName>
</protein>
<keyword evidence="1" id="KW-1133">Transmembrane helix</keyword>
<reference evidence="2" key="2">
    <citation type="journal article" date="2015" name="Fish Shellfish Immunol.">
        <title>Early steps in the European eel (Anguilla anguilla)-Vibrio vulnificus interaction in the gills: Role of the RtxA13 toxin.</title>
        <authorList>
            <person name="Callol A."/>
            <person name="Pajuelo D."/>
            <person name="Ebbesson L."/>
            <person name="Teles M."/>
            <person name="MacKenzie S."/>
            <person name="Amaro C."/>
        </authorList>
    </citation>
    <scope>NUCLEOTIDE SEQUENCE</scope>
</reference>
<accession>A0A0E9WU44</accession>
<sequence>MAYRCLLLVLCERNVLLQRVYARRNLFYFFIWLYLFVSLKDIIKTNAIGMNCSIKINPPHPFKTFFHTGFMAD</sequence>
<name>A0A0E9WU44_ANGAN</name>
<reference evidence="2" key="1">
    <citation type="submission" date="2014-11" db="EMBL/GenBank/DDBJ databases">
        <authorList>
            <person name="Amaro Gonzalez C."/>
        </authorList>
    </citation>
    <scope>NUCLEOTIDE SEQUENCE</scope>
</reference>
<evidence type="ECO:0000256" key="1">
    <source>
        <dbReference type="SAM" id="Phobius"/>
    </source>
</evidence>
<evidence type="ECO:0000313" key="2">
    <source>
        <dbReference type="EMBL" id="JAH93013.1"/>
    </source>
</evidence>
<feature type="transmembrane region" description="Helical" evidence="1">
    <location>
        <begin position="26"/>
        <end position="43"/>
    </location>
</feature>
<dbReference type="EMBL" id="GBXM01015564">
    <property type="protein sequence ID" value="JAH93013.1"/>
    <property type="molecule type" value="Transcribed_RNA"/>
</dbReference>